<dbReference type="Proteomes" id="UP001232063">
    <property type="component" value="Unassembled WGS sequence"/>
</dbReference>
<feature type="transmembrane region" description="Helical" evidence="1">
    <location>
        <begin position="47"/>
        <end position="64"/>
    </location>
</feature>
<gene>
    <name evidence="2" type="ORF">QNI22_08475</name>
</gene>
<accession>A0AAE3R4G0</accession>
<sequence length="258" mass="30069">MRTRYWLILLLGILLSFITPVILIQPSISKIFDFSQTGQIGDTIGGITAPIINLIGSILVYLSFREQLKANNLQRKALANEIKQNRDREVFNLLNILFHEVTVDIASMSYVQKIYENGILIEENIVTGEKAVEILANDLKYNINQKNGRTRFDLNENIIPLLKNLTSTIEFFLIELNNSQLSLKYKIFFYKRFFRYFESKLASHFSKIIKYSENYEQLSILQHKLRLIFSSFSSLAEGYKLGGHYSNIFKRYRDLDNL</sequence>
<dbReference type="AlphaFoldDB" id="A0AAE3R4G0"/>
<comment type="caution">
    <text evidence="2">The sequence shown here is derived from an EMBL/GenBank/DDBJ whole genome shotgun (WGS) entry which is preliminary data.</text>
</comment>
<dbReference type="EMBL" id="JASJOU010000002">
    <property type="protein sequence ID" value="MDJ1500678.1"/>
    <property type="molecule type" value="Genomic_DNA"/>
</dbReference>
<reference evidence="2" key="1">
    <citation type="submission" date="2023-05" db="EMBL/GenBank/DDBJ databases">
        <authorList>
            <person name="Zhang X."/>
        </authorList>
    </citation>
    <scope>NUCLEOTIDE SEQUENCE</scope>
    <source>
        <strain evidence="2">BD1B2-1</strain>
    </source>
</reference>
<proteinExistence type="predicted"/>
<keyword evidence="1" id="KW-1133">Transmembrane helix</keyword>
<organism evidence="2 3">
    <name type="scientific">Xanthocytophaga agilis</name>
    <dbReference type="NCBI Taxonomy" id="3048010"/>
    <lineage>
        <taxon>Bacteria</taxon>
        <taxon>Pseudomonadati</taxon>
        <taxon>Bacteroidota</taxon>
        <taxon>Cytophagia</taxon>
        <taxon>Cytophagales</taxon>
        <taxon>Rhodocytophagaceae</taxon>
        <taxon>Xanthocytophaga</taxon>
    </lineage>
</organism>
<name>A0AAE3R4G0_9BACT</name>
<keyword evidence="1" id="KW-0472">Membrane</keyword>
<keyword evidence="1" id="KW-0812">Transmembrane</keyword>
<evidence type="ECO:0000313" key="3">
    <source>
        <dbReference type="Proteomes" id="UP001232063"/>
    </source>
</evidence>
<evidence type="ECO:0000256" key="1">
    <source>
        <dbReference type="SAM" id="Phobius"/>
    </source>
</evidence>
<evidence type="ECO:0008006" key="4">
    <source>
        <dbReference type="Google" id="ProtNLM"/>
    </source>
</evidence>
<evidence type="ECO:0000313" key="2">
    <source>
        <dbReference type="EMBL" id="MDJ1500678.1"/>
    </source>
</evidence>
<dbReference type="RefSeq" id="WP_314510202.1">
    <property type="nucleotide sequence ID" value="NZ_JASJOU010000002.1"/>
</dbReference>
<keyword evidence="3" id="KW-1185">Reference proteome</keyword>
<protein>
    <recommendedName>
        <fullName evidence="4">Phage abortive infection protein</fullName>
    </recommendedName>
</protein>